<reference evidence="1 2" key="1">
    <citation type="submission" date="2015-06" db="EMBL/GenBank/DDBJ databases">
        <title>Genome sequence of Pseudoalteromonas peptidolytica.</title>
        <authorList>
            <person name="Xie B.-B."/>
            <person name="Rong J.-C."/>
            <person name="Qin Q.-L."/>
            <person name="Zhang Y.-Z."/>
        </authorList>
    </citation>
    <scope>NUCLEOTIDE SEQUENCE [LARGE SCALE GENOMIC DNA]</scope>
    <source>
        <strain evidence="1 2">F12-50-A1</strain>
    </source>
</reference>
<sequence>MRAFVIKLALDLGCLPSELKVKLTTQELAEIIAFRNLQLKASQPSNNKPRMTSDEACKWLNAIGAKQV</sequence>
<evidence type="ECO:0000313" key="1">
    <source>
        <dbReference type="EMBL" id="MBE0348287.1"/>
    </source>
</evidence>
<name>A0A8I0T6C5_9GAMM</name>
<keyword evidence="2" id="KW-1185">Reference proteome</keyword>
<organism evidence="1 2">
    <name type="scientific">Pseudoalteromonas peptidolytica F12-50-A1</name>
    <dbReference type="NCBI Taxonomy" id="1315280"/>
    <lineage>
        <taxon>Bacteria</taxon>
        <taxon>Pseudomonadati</taxon>
        <taxon>Pseudomonadota</taxon>
        <taxon>Gammaproteobacteria</taxon>
        <taxon>Alteromonadales</taxon>
        <taxon>Pseudoalteromonadaceae</taxon>
        <taxon>Pseudoalteromonas</taxon>
    </lineage>
</organism>
<proteinExistence type="predicted"/>
<dbReference type="AlphaFoldDB" id="A0A8I0T6C5"/>
<protein>
    <submittedName>
        <fullName evidence="1">Uncharacterized protein</fullName>
    </submittedName>
</protein>
<dbReference type="EMBL" id="AQHF01000032">
    <property type="protein sequence ID" value="MBE0348287.1"/>
    <property type="molecule type" value="Genomic_DNA"/>
</dbReference>
<evidence type="ECO:0000313" key="2">
    <source>
        <dbReference type="Proteomes" id="UP000660708"/>
    </source>
</evidence>
<dbReference type="Proteomes" id="UP000660708">
    <property type="component" value="Unassembled WGS sequence"/>
</dbReference>
<accession>A0A8I0T6C5</accession>
<gene>
    <name evidence="1" type="ORF">PPEP_a4572</name>
</gene>
<comment type="caution">
    <text evidence="1">The sequence shown here is derived from an EMBL/GenBank/DDBJ whole genome shotgun (WGS) entry which is preliminary data.</text>
</comment>